<dbReference type="Gene3D" id="1.10.340.30">
    <property type="entry name" value="Hypothetical protein, domain 2"/>
    <property type="match status" value="1"/>
</dbReference>
<dbReference type="STRING" id="1314785.A0A165G0N2"/>
<dbReference type="PANTHER" id="PTHR10242">
    <property type="entry name" value="8-OXOGUANINE DNA GLYCOSYLASE"/>
    <property type="match status" value="1"/>
</dbReference>
<dbReference type="InterPro" id="IPR011257">
    <property type="entry name" value="DNA_glycosylase"/>
</dbReference>
<dbReference type="Pfam" id="PF00730">
    <property type="entry name" value="HhH-GPD"/>
    <property type="match status" value="1"/>
</dbReference>
<dbReference type="InterPro" id="IPR023170">
    <property type="entry name" value="HhH_base_excis_C"/>
</dbReference>
<evidence type="ECO:0000256" key="5">
    <source>
        <dbReference type="ARBA" id="ARBA00022801"/>
    </source>
</evidence>
<dbReference type="InterPro" id="IPR012904">
    <property type="entry name" value="OGG_N"/>
</dbReference>
<evidence type="ECO:0000313" key="15">
    <source>
        <dbReference type="EMBL" id="KZT09672.1"/>
    </source>
</evidence>
<keyword evidence="13" id="KW-0732">Signal</keyword>
<dbReference type="GO" id="GO:0006289">
    <property type="term" value="P:nucleotide-excision repair"/>
    <property type="evidence" value="ECO:0007669"/>
    <property type="project" value="InterPro"/>
</dbReference>
<evidence type="ECO:0000256" key="9">
    <source>
        <dbReference type="ARBA" id="ARBA00023268"/>
    </source>
</evidence>
<comment type="catalytic activity">
    <reaction evidence="11">
        <text>2'-deoxyribonucleotide-(2'-deoxyribose 5'-phosphate)-2'-deoxyribonucleotide-DNA = a 3'-end 2'-deoxyribonucleotide-(2,3-dehydro-2,3-deoxyribose 5'-phosphate)-DNA + a 5'-end 5'-phospho-2'-deoxyribonucleoside-DNA + H(+)</text>
        <dbReference type="Rhea" id="RHEA:66592"/>
        <dbReference type="Rhea" id="RHEA-COMP:13180"/>
        <dbReference type="Rhea" id="RHEA-COMP:16897"/>
        <dbReference type="Rhea" id="RHEA-COMP:17067"/>
        <dbReference type="ChEBI" id="CHEBI:15378"/>
        <dbReference type="ChEBI" id="CHEBI:136412"/>
        <dbReference type="ChEBI" id="CHEBI:157695"/>
        <dbReference type="ChEBI" id="CHEBI:167181"/>
        <dbReference type="EC" id="4.2.99.18"/>
    </reaction>
</comment>
<keyword evidence="4" id="KW-0227">DNA damage</keyword>
<keyword evidence="6" id="KW-0234">DNA repair</keyword>
<dbReference type="OrthoDB" id="238681at2759"/>
<evidence type="ECO:0000256" key="7">
    <source>
        <dbReference type="ARBA" id="ARBA00023239"/>
    </source>
</evidence>
<feature type="signal peptide" evidence="13">
    <location>
        <begin position="1"/>
        <end position="22"/>
    </location>
</feature>
<evidence type="ECO:0000256" key="13">
    <source>
        <dbReference type="SAM" id="SignalP"/>
    </source>
</evidence>
<keyword evidence="7" id="KW-0456">Lyase</keyword>
<dbReference type="GO" id="GO:0140078">
    <property type="term" value="F:class I DNA-(apurinic or apyrimidinic site) endonuclease activity"/>
    <property type="evidence" value="ECO:0007669"/>
    <property type="project" value="UniProtKB-EC"/>
</dbReference>
<keyword evidence="8" id="KW-0539">Nucleus</keyword>
<evidence type="ECO:0000256" key="3">
    <source>
        <dbReference type="ARBA" id="ARBA00012720"/>
    </source>
</evidence>
<feature type="chain" id="PRO_5007857953" description="DNA-(apurinic or apyrimidinic site) lyase" evidence="13">
    <location>
        <begin position="23"/>
        <end position="451"/>
    </location>
</feature>
<organism evidence="15 16">
    <name type="scientific">Laetiporus sulphureus 93-53</name>
    <dbReference type="NCBI Taxonomy" id="1314785"/>
    <lineage>
        <taxon>Eukaryota</taxon>
        <taxon>Fungi</taxon>
        <taxon>Dikarya</taxon>
        <taxon>Basidiomycota</taxon>
        <taxon>Agaricomycotina</taxon>
        <taxon>Agaricomycetes</taxon>
        <taxon>Polyporales</taxon>
        <taxon>Laetiporus</taxon>
    </lineage>
</organism>
<keyword evidence="5" id="KW-0378">Hydrolase</keyword>
<dbReference type="AlphaFoldDB" id="A0A165G0N2"/>
<dbReference type="GeneID" id="63822592"/>
<evidence type="ECO:0000256" key="10">
    <source>
        <dbReference type="ARBA" id="ARBA00023295"/>
    </source>
</evidence>
<evidence type="ECO:0000256" key="6">
    <source>
        <dbReference type="ARBA" id="ARBA00023204"/>
    </source>
</evidence>
<proteinExistence type="inferred from homology"/>
<keyword evidence="10" id="KW-0326">Glycosidase</keyword>
<dbReference type="FunFam" id="1.10.1670.10:FF:000005">
    <property type="entry name" value="N-glycosylase/DNA lyase OGG1"/>
    <property type="match status" value="1"/>
</dbReference>
<reference evidence="15 16" key="1">
    <citation type="journal article" date="2016" name="Mol. Biol. Evol.">
        <title>Comparative Genomics of Early-Diverging Mushroom-Forming Fungi Provides Insights into the Origins of Lignocellulose Decay Capabilities.</title>
        <authorList>
            <person name="Nagy L.G."/>
            <person name="Riley R."/>
            <person name="Tritt A."/>
            <person name="Adam C."/>
            <person name="Daum C."/>
            <person name="Floudas D."/>
            <person name="Sun H."/>
            <person name="Yadav J.S."/>
            <person name="Pangilinan J."/>
            <person name="Larsson K.H."/>
            <person name="Matsuura K."/>
            <person name="Barry K."/>
            <person name="Labutti K."/>
            <person name="Kuo R."/>
            <person name="Ohm R.A."/>
            <person name="Bhattacharya S.S."/>
            <person name="Shirouzu T."/>
            <person name="Yoshinaga Y."/>
            <person name="Martin F.M."/>
            <person name="Grigoriev I.V."/>
            <person name="Hibbett D.S."/>
        </authorList>
    </citation>
    <scope>NUCLEOTIDE SEQUENCE [LARGE SCALE GENOMIC DNA]</scope>
    <source>
        <strain evidence="15 16">93-53</strain>
    </source>
</reference>
<evidence type="ECO:0000256" key="4">
    <source>
        <dbReference type="ARBA" id="ARBA00022763"/>
    </source>
</evidence>
<dbReference type="RefSeq" id="XP_040767412.1">
    <property type="nucleotide sequence ID" value="XM_040905562.1"/>
</dbReference>
<evidence type="ECO:0000256" key="11">
    <source>
        <dbReference type="ARBA" id="ARBA00044632"/>
    </source>
</evidence>
<dbReference type="SUPFAM" id="SSF55945">
    <property type="entry name" value="TATA-box binding protein-like"/>
    <property type="match status" value="1"/>
</dbReference>
<dbReference type="GO" id="GO:0005634">
    <property type="term" value="C:nucleus"/>
    <property type="evidence" value="ECO:0007669"/>
    <property type="project" value="UniProtKB-SubCell"/>
</dbReference>
<keyword evidence="9" id="KW-0511">Multifunctional enzyme</keyword>
<comment type="similarity">
    <text evidence="2">Belongs to the type-1 OGG1 family.</text>
</comment>
<dbReference type="SUPFAM" id="SSF48150">
    <property type="entry name" value="DNA-glycosylase"/>
    <property type="match status" value="1"/>
</dbReference>
<evidence type="ECO:0000256" key="2">
    <source>
        <dbReference type="ARBA" id="ARBA00010679"/>
    </source>
</evidence>
<dbReference type="SMART" id="SM00478">
    <property type="entry name" value="ENDO3c"/>
    <property type="match status" value="1"/>
</dbReference>
<keyword evidence="16" id="KW-1185">Reference proteome</keyword>
<dbReference type="InterPro" id="IPR003265">
    <property type="entry name" value="HhH-GPD_domain"/>
</dbReference>
<evidence type="ECO:0000313" key="16">
    <source>
        <dbReference type="Proteomes" id="UP000076871"/>
    </source>
</evidence>
<dbReference type="CDD" id="cd00056">
    <property type="entry name" value="ENDO3c"/>
    <property type="match status" value="1"/>
</dbReference>
<dbReference type="Gene3D" id="3.30.310.40">
    <property type="match status" value="1"/>
</dbReference>
<dbReference type="Proteomes" id="UP000076871">
    <property type="component" value="Unassembled WGS sequence"/>
</dbReference>
<sequence>MACMIPTGFRALPLSITQLSLAAVLQCGQSFRWNVFPLFSDGAFQDNLFPTHEYRLCLRDRVVCLRQTPDILFYRSVLPGPPPLPSEDVLREQETLAWLRDYFQLDVDLIELYEQWGKRDPVFRNCRERFAGIRMLRQEPFENLISFICSSNNNIVRITKMVKTLCKHYSPALLSLPPPTDAECSSASDASLEVESYHPFPPPSILAASDISATLRTLGFGYRAEFVQKTAKMLVDAHASEQLGHASLEPAEKWLCTLRQMSTSEAREELLKFMGVGRKVADCVLLMSLDKKEVIPVDTHVHQIAVKHYGISSSSKAKGNMTSKLYDEVSSKLAAVWGDYAGWAHSVLFTSDLKAFASYGLPSPSQSPSVKERTPKKSCRSEIVSGLATPPATPTPQSSSSKRKRAIIKASSKDGELDLLPSVNDGLNMADRVKRRRRAAVTKAAEISVVA</sequence>
<dbReference type="GO" id="GO:0034039">
    <property type="term" value="F:8-oxo-7,8-dihydroguanine DNA N-glycosylase activity"/>
    <property type="evidence" value="ECO:0007669"/>
    <property type="project" value="TreeGrafter"/>
</dbReference>
<evidence type="ECO:0000256" key="1">
    <source>
        <dbReference type="ARBA" id="ARBA00004123"/>
    </source>
</evidence>
<dbReference type="Pfam" id="PF07934">
    <property type="entry name" value="OGG_N"/>
    <property type="match status" value="1"/>
</dbReference>
<protein>
    <recommendedName>
        <fullName evidence="3">DNA-(apurinic or apyrimidinic site) lyase</fullName>
        <ecNumber evidence="3">4.2.99.18</ecNumber>
    </recommendedName>
</protein>
<dbReference type="GO" id="GO:0003684">
    <property type="term" value="F:damaged DNA binding"/>
    <property type="evidence" value="ECO:0007669"/>
    <property type="project" value="InterPro"/>
</dbReference>
<evidence type="ECO:0000256" key="12">
    <source>
        <dbReference type="SAM" id="MobiDB-lite"/>
    </source>
</evidence>
<dbReference type="EMBL" id="KV427611">
    <property type="protein sequence ID" value="KZT09672.1"/>
    <property type="molecule type" value="Genomic_DNA"/>
</dbReference>
<feature type="region of interest" description="Disordered" evidence="12">
    <location>
        <begin position="361"/>
        <end position="407"/>
    </location>
</feature>
<dbReference type="InParanoid" id="A0A165G0N2"/>
<gene>
    <name evidence="15" type="ORF">LAESUDRAFT_674572</name>
</gene>
<dbReference type="EC" id="4.2.99.18" evidence="3"/>
<name>A0A165G0N2_9APHY</name>
<evidence type="ECO:0000256" key="8">
    <source>
        <dbReference type="ARBA" id="ARBA00023242"/>
    </source>
</evidence>
<dbReference type="PANTHER" id="PTHR10242:SF2">
    <property type="entry name" value="N-GLYCOSYLASE_DNA LYASE"/>
    <property type="match status" value="1"/>
</dbReference>
<dbReference type="Gene3D" id="1.10.1670.10">
    <property type="entry name" value="Helix-hairpin-Helix base-excision DNA repair enzymes (C-terminal)"/>
    <property type="match status" value="1"/>
</dbReference>
<evidence type="ECO:0000259" key="14">
    <source>
        <dbReference type="SMART" id="SM00478"/>
    </source>
</evidence>
<dbReference type="GO" id="GO:0006285">
    <property type="term" value="P:base-excision repair, AP site formation"/>
    <property type="evidence" value="ECO:0007669"/>
    <property type="project" value="TreeGrafter"/>
</dbReference>
<comment type="subcellular location">
    <subcellularLocation>
        <location evidence="1">Nucleus</location>
    </subcellularLocation>
</comment>
<dbReference type="InterPro" id="IPR052054">
    <property type="entry name" value="Oxidative_DNA_repair_enzyme"/>
</dbReference>
<accession>A0A165G0N2</accession>
<feature type="domain" description="HhH-GPD" evidence="14">
    <location>
        <begin position="149"/>
        <end position="352"/>
    </location>
</feature>